<gene>
    <name evidence="3" type="ORF">FM111_14450</name>
</gene>
<dbReference type="EMBL" id="FUIE01000083">
    <property type="protein sequence ID" value="SJM69916.1"/>
    <property type="molecule type" value="Genomic_DNA"/>
</dbReference>
<dbReference type="InterPro" id="IPR010131">
    <property type="entry name" value="MdtP/NodT-like"/>
</dbReference>
<dbReference type="PANTHER" id="PTHR30203:SF32">
    <property type="entry name" value="CATION EFFLUX SYSTEM PROTEIN CUSC"/>
    <property type="match status" value="1"/>
</dbReference>
<dbReference type="GO" id="GO:0015562">
    <property type="term" value="F:efflux transmembrane transporter activity"/>
    <property type="evidence" value="ECO:0007669"/>
    <property type="project" value="InterPro"/>
</dbReference>
<keyword evidence="2" id="KW-0812">Transmembrane</keyword>
<dbReference type="InterPro" id="IPR003423">
    <property type="entry name" value="OMP_efflux"/>
</dbReference>
<dbReference type="AlphaFoldDB" id="A0A1R4GP17"/>
<dbReference type="Proteomes" id="UP000195766">
    <property type="component" value="Unassembled WGS sequence"/>
</dbReference>
<dbReference type="SUPFAM" id="SSF56954">
    <property type="entry name" value="Outer membrane efflux proteins (OEP)"/>
    <property type="match status" value="1"/>
</dbReference>
<keyword evidence="2 3" id="KW-0449">Lipoprotein</keyword>
<evidence type="ECO:0000256" key="2">
    <source>
        <dbReference type="RuleBase" id="RU362097"/>
    </source>
</evidence>
<comment type="similarity">
    <text evidence="1 2">Belongs to the outer membrane factor (OMF) (TC 1.B.17) family.</text>
</comment>
<accession>A0A1R4GP17</accession>
<sequence length="480" mass="51700">MTAFALLGGCALSPAYQHPQTPVANVYPTGGAYGLAAPASQYGAAADIGWRDFFRDPILRALIESALDNNRDIQIAALNVETARATYRVRRADLMPQVDGVATSTSQRTPSDIASPGTPEITRAYQASGAVSAWELDLWGRIRSLNDQALAAYLAQEETRLSAQLSLIGEVANAYLTLRADQAMLRLAEETVETQTRAFALTRERAEVGEAGRIDMHQAEAALRGAEADRAAYQRQAARDRNALVLLLGRPLTPELSASLDGAVTMPDGLAMADLPPGLPSDLLIRRPDIRAAEQELMAANANIGAARAAFFPTVSLTGSIGSASSDLDNLFSSGARAWNFAPQVTAPLFKGGALRANLDRAHLLKQIEVARYERTVQVAFREVADGLAGQGTFNDQIHSERLRVEASQTTYDLAEQRFREGEDSYLVVLDAQRTLYGSQQGLIRARLMRLSNLVDLYKALGGGWTEGAATAARPVESET</sequence>
<protein>
    <submittedName>
        <fullName evidence="3">RND efflux system, outer membrane lipoprotein CmeC</fullName>
    </submittedName>
</protein>
<dbReference type="Gene3D" id="2.20.200.10">
    <property type="entry name" value="Outer membrane efflux proteins (OEP)"/>
    <property type="match status" value="1"/>
</dbReference>
<evidence type="ECO:0000313" key="4">
    <source>
        <dbReference type="Proteomes" id="UP000195766"/>
    </source>
</evidence>
<dbReference type="Pfam" id="PF02321">
    <property type="entry name" value="OEP"/>
    <property type="match status" value="2"/>
</dbReference>
<keyword evidence="2" id="KW-1134">Transmembrane beta strand</keyword>
<name>A0A1R4GP17_BREDI</name>
<organism evidence="3 4">
    <name type="scientific">Brevundimonas diminuta 3F5N</name>
    <dbReference type="NCBI Taxonomy" id="1255603"/>
    <lineage>
        <taxon>Bacteria</taxon>
        <taxon>Pseudomonadati</taxon>
        <taxon>Pseudomonadota</taxon>
        <taxon>Alphaproteobacteria</taxon>
        <taxon>Caulobacterales</taxon>
        <taxon>Caulobacteraceae</taxon>
        <taxon>Brevundimonas</taxon>
    </lineage>
</organism>
<comment type="subcellular location">
    <subcellularLocation>
        <location evidence="2">Cell membrane</location>
        <topology evidence="2">Lipid-anchor</topology>
    </subcellularLocation>
</comment>
<dbReference type="GO" id="GO:0005886">
    <property type="term" value="C:plasma membrane"/>
    <property type="evidence" value="ECO:0007669"/>
    <property type="project" value="UniProtKB-SubCell"/>
</dbReference>
<evidence type="ECO:0000256" key="1">
    <source>
        <dbReference type="ARBA" id="ARBA00007613"/>
    </source>
</evidence>
<evidence type="ECO:0000313" key="3">
    <source>
        <dbReference type="EMBL" id="SJM69916.1"/>
    </source>
</evidence>
<proteinExistence type="inferred from homology"/>
<dbReference type="Gene3D" id="1.20.1600.10">
    <property type="entry name" value="Outer membrane efflux proteins (OEP)"/>
    <property type="match status" value="1"/>
</dbReference>
<keyword evidence="2" id="KW-0472">Membrane</keyword>
<dbReference type="NCBIfam" id="TIGR01845">
    <property type="entry name" value="outer_NodT"/>
    <property type="match status" value="1"/>
</dbReference>
<keyword evidence="2" id="KW-0564">Palmitate</keyword>
<dbReference type="PANTHER" id="PTHR30203">
    <property type="entry name" value="OUTER MEMBRANE CATION EFFLUX PROTEIN"/>
    <property type="match status" value="1"/>
</dbReference>
<dbReference type="RefSeq" id="WP_306299157.1">
    <property type="nucleotide sequence ID" value="NZ_FUIE01000083.1"/>
</dbReference>
<reference evidence="3 4" key="1">
    <citation type="submission" date="2017-02" db="EMBL/GenBank/DDBJ databases">
        <authorList>
            <person name="Peterson S.W."/>
        </authorList>
    </citation>
    <scope>NUCLEOTIDE SEQUENCE [LARGE SCALE GENOMIC DNA]</scope>
    <source>
        <strain evidence="3 4">3F5N</strain>
    </source>
</reference>